<dbReference type="EC" id="5.4.99.-" evidence="7"/>
<gene>
    <name evidence="9" type="primary">rsuA</name>
    <name evidence="9" type="ORF">E1H14_12280</name>
</gene>
<dbReference type="CDD" id="cd00165">
    <property type="entry name" value="S4"/>
    <property type="match status" value="1"/>
</dbReference>
<comment type="similarity">
    <text evidence="1 7">Belongs to the pseudouridine synthase RsuA family.</text>
</comment>
<dbReference type="InterPro" id="IPR006145">
    <property type="entry name" value="PsdUridine_synth_RsuA/RluA"/>
</dbReference>
<dbReference type="GO" id="GO:0005829">
    <property type="term" value="C:cytosol"/>
    <property type="evidence" value="ECO:0007669"/>
    <property type="project" value="UniProtKB-ARBA"/>
</dbReference>
<name>A0A5A9W0C7_9GAMM</name>
<dbReference type="InterPro" id="IPR020094">
    <property type="entry name" value="TruA/RsuA/RluB/E/F_N"/>
</dbReference>
<accession>A0A5A9W0C7</accession>
<dbReference type="Gene3D" id="3.30.70.1560">
    <property type="entry name" value="Alpha-L RNA-binding motif"/>
    <property type="match status" value="1"/>
</dbReference>
<evidence type="ECO:0000256" key="4">
    <source>
        <dbReference type="ARBA" id="ARBA00036749"/>
    </source>
</evidence>
<dbReference type="InterPro" id="IPR036986">
    <property type="entry name" value="S4_RNA-bd_sf"/>
</dbReference>
<dbReference type="NCBIfam" id="NF008097">
    <property type="entry name" value="PRK10839.1"/>
    <property type="match status" value="1"/>
</dbReference>
<dbReference type="GO" id="GO:0160136">
    <property type="term" value="F:16S rRNA pseudouridine(516) synthase activity"/>
    <property type="evidence" value="ECO:0007669"/>
    <property type="project" value="UniProtKB-EC"/>
</dbReference>
<protein>
    <recommendedName>
        <fullName evidence="7">Pseudouridine synthase</fullName>
        <ecNumber evidence="7">5.4.99.-</ecNumber>
    </recommendedName>
</protein>
<dbReference type="InterPro" id="IPR002942">
    <property type="entry name" value="S4_RNA-bd"/>
</dbReference>
<dbReference type="SUPFAM" id="SSF55120">
    <property type="entry name" value="Pseudouridine synthase"/>
    <property type="match status" value="1"/>
</dbReference>
<dbReference type="InterPro" id="IPR000748">
    <property type="entry name" value="PsdUridine_synth_RsuA/RluB/E/F"/>
</dbReference>
<organism evidence="9 10">
    <name type="scientific">Nitrincola tapanii</name>
    <dbReference type="NCBI Taxonomy" id="1708751"/>
    <lineage>
        <taxon>Bacteria</taxon>
        <taxon>Pseudomonadati</taxon>
        <taxon>Pseudomonadota</taxon>
        <taxon>Gammaproteobacteria</taxon>
        <taxon>Oceanospirillales</taxon>
        <taxon>Oceanospirillaceae</taxon>
        <taxon>Nitrincola</taxon>
    </lineage>
</organism>
<reference evidence="9 10" key="1">
    <citation type="submission" date="2019-03" db="EMBL/GenBank/DDBJ databases">
        <title>Nitrincola sp. nov. isolated from an Indian soda lake.</title>
        <authorList>
            <person name="Joshi A."/>
            <person name="Thite S.V."/>
            <person name="Joseph N."/>
            <person name="Dhotre D."/>
            <person name="Moorthy M."/>
            <person name="Shouche Y.S."/>
        </authorList>
    </citation>
    <scope>NUCLEOTIDE SEQUENCE [LARGE SCALE GENOMIC DNA]</scope>
    <source>
        <strain evidence="9 10">MEB193</strain>
    </source>
</reference>
<dbReference type="FunFam" id="3.30.70.1560:FF:000001">
    <property type="entry name" value="Pseudouridine synthase"/>
    <property type="match status" value="1"/>
</dbReference>
<evidence type="ECO:0000256" key="5">
    <source>
        <dbReference type="ARBA" id="ARBA00037590"/>
    </source>
</evidence>
<evidence type="ECO:0000256" key="2">
    <source>
        <dbReference type="ARBA" id="ARBA00022884"/>
    </source>
</evidence>
<sequence>MRLDKYLAQATGLSRKEVKKKIHQFSVSINGTPERDAGYQVKDQDQVKLEGDLVASPETRYLMFYKPLDCVCANDDPTHPTVFSWIDLPRANELHIAGRLDLDATGLVLLTDDGQWAHRVTSPKHKTHKVYHVCLAEHLAAEAEERFTQGFLLEGEVKRTKPARLQRITEQECRVTIYEGRYHQVKRMFAALGNRVTALHRESVGQIKLDAELEPGEYRSLTPQEIASVLSGAQHEPS</sequence>
<evidence type="ECO:0000256" key="6">
    <source>
        <dbReference type="PROSITE-ProRule" id="PRU00182"/>
    </source>
</evidence>
<dbReference type="PROSITE" id="PS01149">
    <property type="entry name" value="PSI_RSU"/>
    <property type="match status" value="1"/>
</dbReference>
<evidence type="ECO:0000259" key="8">
    <source>
        <dbReference type="SMART" id="SM00363"/>
    </source>
</evidence>
<dbReference type="InterPro" id="IPR020103">
    <property type="entry name" value="PsdUridine_synth_cat_dom_sf"/>
</dbReference>
<proteinExistence type="inferred from homology"/>
<dbReference type="PROSITE" id="PS50889">
    <property type="entry name" value="S4"/>
    <property type="match status" value="1"/>
</dbReference>
<evidence type="ECO:0000313" key="9">
    <source>
        <dbReference type="EMBL" id="KAA0873669.1"/>
    </source>
</evidence>
<keyword evidence="3 7" id="KW-0413">Isomerase</keyword>
<dbReference type="GO" id="GO:0003723">
    <property type="term" value="F:RNA binding"/>
    <property type="evidence" value="ECO:0007669"/>
    <property type="project" value="UniProtKB-KW"/>
</dbReference>
<dbReference type="PANTHER" id="PTHR47683:SF4">
    <property type="entry name" value="PSEUDOURIDINE SYNTHASE"/>
    <property type="match status" value="1"/>
</dbReference>
<evidence type="ECO:0000313" key="10">
    <source>
        <dbReference type="Proteomes" id="UP000325302"/>
    </source>
</evidence>
<dbReference type="InterPro" id="IPR042092">
    <property type="entry name" value="PsdUridine_s_RsuA/RluB/E/F_cat"/>
</dbReference>
<feature type="domain" description="RNA-binding S4" evidence="8">
    <location>
        <begin position="1"/>
        <end position="59"/>
    </location>
</feature>
<comment type="function">
    <text evidence="5">Responsible for synthesis of pseudouridine from uracil-516 in 16S ribosomal RNA.</text>
</comment>
<dbReference type="EMBL" id="SMRS01000010">
    <property type="protein sequence ID" value="KAA0873669.1"/>
    <property type="molecule type" value="Genomic_DNA"/>
</dbReference>
<comment type="caution">
    <text evidence="9">The sequence shown here is derived from an EMBL/GenBank/DDBJ whole genome shotgun (WGS) entry which is preliminary data.</text>
</comment>
<evidence type="ECO:0000256" key="7">
    <source>
        <dbReference type="RuleBase" id="RU003887"/>
    </source>
</evidence>
<evidence type="ECO:0000256" key="3">
    <source>
        <dbReference type="ARBA" id="ARBA00023235"/>
    </source>
</evidence>
<dbReference type="Proteomes" id="UP000325302">
    <property type="component" value="Unassembled WGS sequence"/>
</dbReference>
<dbReference type="AlphaFoldDB" id="A0A5A9W0C7"/>
<comment type="catalytic activity">
    <reaction evidence="4">
        <text>uridine(516) in 16S rRNA = pseudouridine(516) in 16S rRNA</text>
        <dbReference type="Rhea" id="RHEA:38867"/>
        <dbReference type="Rhea" id="RHEA-COMP:10089"/>
        <dbReference type="Rhea" id="RHEA-COMP:10090"/>
        <dbReference type="ChEBI" id="CHEBI:65314"/>
        <dbReference type="ChEBI" id="CHEBI:65315"/>
        <dbReference type="EC" id="5.4.99.19"/>
    </reaction>
</comment>
<dbReference type="RefSeq" id="WP_149391781.1">
    <property type="nucleotide sequence ID" value="NZ_SMRS01000010.1"/>
</dbReference>
<evidence type="ECO:0000256" key="1">
    <source>
        <dbReference type="ARBA" id="ARBA00008348"/>
    </source>
</evidence>
<dbReference type="PANTHER" id="PTHR47683">
    <property type="entry name" value="PSEUDOURIDINE SYNTHASE FAMILY PROTEIN-RELATED"/>
    <property type="match status" value="1"/>
</dbReference>
<keyword evidence="2 6" id="KW-0694">RNA-binding</keyword>
<dbReference type="Pfam" id="PF01479">
    <property type="entry name" value="S4"/>
    <property type="match status" value="1"/>
</dbReference>
<dbReference type="SUPFAM" id="SSF55174">
    <property type="entry name" value="Alpha-L RNA-binding motif"/>
    <property type="match status" value="1"/>
</dbReference>
<dbReference type="CDD" id="cd02553">
    <property type="entry name" value="PseudoU_synth_RsuA"/>
    <property type="match status" value="1"/>
</dbReference>
<dbReference type="OrthoDB" id="9807213at2"/>
<dbReference type="Gene3D" id="3.10.290.10">
    <property type="entry name" value="RNA-binding S4 domain"/>
    <property type="match status" value="1"/>
</dbReference>
<dbReference type="Pfam" id="PF00849">
    <property type="entry name" value="PseudoU_synth_2"/>
    <property type="match status" value="1"/>
</dbReference>
<dbReference type="SMART" id="SM00363">
    <property type="entry name" value="S4"/>
    <property type="match status" value="1"/>
</dbReference>
<dbReference type="GO" id="GO:0000455">
    <property type="term" value="P:enzyme-directed rRNA pseudouridine synthesis"/>
    <property type="evidence" value="ECO:0007669"/>
    <property type="project" value="UniProtKB-ARBA"/>
</dbReference>
<dbReference type="InterPro" id="IPR050343">
    <property type="entry name" value="RsuA_PseudoU_synthase"/>
</dbReference>
<dbReference type="InterPro" id="IPR018496">
    <property type="entry name" value="PsdUridine_synth_RsuA/RluB_CS"/>
</dbReference>
<dbReference type="Gene3D" id="3.30.70.580">
    <property type="entry name" value="Pseudouridine synthase I, catalytic domain, N-terminal subdomain"/>
    <property type="match status" value="1"/>
</dbReference>
<keyword evidence="10" id="KW-1185">Reference proteome</keyword>
<dbReference type="NCBIfam" id="TIGR00093">
    <property type="entry name" value="pseudouridine synthase"/>
    <property type="match status" value="1"/>
</dbReference>